<dbReference type="GO" id="GO:0006506">
    <property type="term" value="P:GPI anchor biosynthetic process"/>
    <property type="evidence" value="ECO:0007669"/>
    <property type="project" value="TreeGrafter"/>
</dbReference>
<dbReference type="STRING" id="145388.A0A0D2MVK7"/>
<comment type="subunit">
    <text evidence="4">Component of the dolichol-phosphate mannose (DPM) synthase complex.</text>
</comment>
<evidence type="ECO:0000256" key="2">
    <source>
        <dbReference type="ARBA" id="ARBA00022676"/>
    </source>
</evidence>
<accession>A0A0D2MVK7</accession>
<dbReference type="AlphaFoldDB" id="A0A0D2MVK7"/>
<dbReference type="Proteomes" id="UP000054498">
    <property type="component" value="Unassembled WGS sequence"/>
</dbReference>
<dbReference type="InterPro" id="IPR039528">
    <property type="entry name" value="DPM1-like"/>
</dbReference>
<dbReference type="InterPro" id="IPR001173">
    <property type="entry name" value="Glyco_trans_2-like"/>
</dbReference>
<dbReference type="CDD" id="cd06442">
    <property type="entry name" value="DPM1_like"/>
    <property type="match status" value="1"/>
</dbReference>
<evidence type="ECO:0000256" key="4">
    <source>
        <dbReference type="RuleBase" id="RU365083"/>
    </source>
</evidence>
<dbReference type="GO" id="GO:0035269">
    <property type="term" value="P:protein O-linked glycosylation via mannose"/>
    <property type="evidence" value="ECO:0007669"/>
    <property type="project" value="TreeGrafter"/>
</dbReference>
<keyword evidence="7" id="KW-1185">Reference proteome</keyword>
<keyword evidence="2 4" id="KW-0328">Glycosyltransferase</keyword>
<dbReference type="GeneID" id="25731496"/>
<comment type="similarity">
    <text evidence="1 4">Belongs to the glycosyltransferase 2 family.</text>
</comment>
<comment type="pathway">
    <text evidence="4">Protein modification; protein glycosylation.</text>
</comment>
<dbReference type="PANTHER" id="PTHR43398:SF1">
    <property type="entry name" value="DOLICHOL-PHOSPHATE MANNOSYLTRANSFERASE SUBUNIT 1"/>
    <property type="match status" value="1"/>
</dbReference>
<dbReference type="OrthoDB" id="2603at2759"/>
<evidence type="ECO:0000313" key="6">
    <source>
        <dbReference type="EMBL" id="KIZ06555.1"/>
    </source>
</evidence>
<dbReference type="GO" id="GO:0006488">
    <property type="term" value="P:dolichol-linked oligosaccharide biosynthetic process"/>
    <property type="evidence" value="ECO:0007669"/>
    <property type="project" value="TreeGrafter"/>
</dbReference>
<name>A0A0D2MVK7_9CHLO</name>
<dbReference type="SUPFAM" id="SSF53448">
    <property type="entry name" value="Nucleotide-diphospho-sugar transferases"/>
    <property type="match status" value="1"/>
</dbReference>
<proteinExistence type="inferred from homology"/>
<organism evidence="6 7">
    <name type="scientific">Monoraphidium neglectum</name>
    <dbReference type="NCBI Taxonomy" id="145388"/>
    <lineage>
        <taxon>Eukaryota</taxon>
        <taxon>Viridiplantae</taxon>
        <taxon>Chlorophyta</taxon>
        <taxon>core chlorophytes</taxon>
        <taxon>Chlorophyceae</taxon>
        <taxon>CS clade</taxon>
        <taxon>Sphaeropleales</taxon>
        <taxon>Selenastraceae</taxon>
        <taxon>Monoraphidium</taxon>
    </lineage>
</organism>
<dbReference type="EC" id="2.4.1.83" evidence="4"/>
<comment type="subcellular location">
    <subcellularLocation>
        <location evidence="4">Endoplasmic reticulum</location>
    </subcellularLocation>
</comment>
<dbReference type="EMBL" id="KK100357">
    <property type="protein sequence ID" value="KIZ06555.1"/>
    <property type="molecule type" value="Genomic_DNA"/>
</dbReference>
<comment type="function">
    <text evidence="4">Transfers mannose from GDP-mannose to dolichol monophosphate to form dolichol phosphate mannose (Dol-P-Man) which is the mannosyl donor in pathways leading to N-glycosylation, glycosyl phosphatidylinositol membrane anchoring, and O-mannosylation of proteins.</text>
</comment>
<evidence type="ECO:0000256" key="3">
    <source>
        <dbReference type="ARBA" id="ARBA00022679"/>
    </source>
</evidence>
<reference evidence="6 7" key="1">
    <citation type="journal article" date="2013" name="BMC Genomics">
        <title>Reconstruction of the lipid metabolism for the microalga Monoraphidium neglectum from its genome sequence reveals characteristics suitable for biofuel production.</title>
        <authorList>
            <person name="Bogen C."/>
            <person name="Al-Dilaimi A."/>
            <person name="Albersmeier A."/>
            <person name="Wichmann J."/>
            <person name="Grundmann M."/>
            <person name="Rupp O."/>
            <person name="Lauersen K.J."/>
            <person name="Blifernez-Klassen O."/>
            <person name="Kalinowski J."/>
            <person name="Goesmann A."/>
            <person name="Mussgnug J.H."/>
            <person name="Kruse O."/>
        </authorList>
    </citation>
    <scope>NUCLEOTIDE SEQUENCE [LARGE SCALE GENOMIC DNA]</scope>
    <source>
        <strain evidence="6 7">SAG 48.87</strain>
    </source>
</reference>
<keyword evidence="4" id="KW-0256">Endoplasmic reticulum</keyword>
<dbReference type="FunFam" id="3.90.550.10:FF:000122">
    <property type="entry name" value="Dolichol-phosphate mannosyltransferase subunit 1"/>
    <property type="match status" value="1"/>
</dbReference>
<gene>
    <name evidence="6" type="ORF">MNEG_1398</name>
</gene>
<dbReference type="RefSeq" id="XP_013905574.1">
    <property type="nucleotide sequence ID" value="XM_014050120.1"/>
</dbReference>
<dbReference type="UniPathway" id="UPA00378"/>
<sequence>MVRGAAVAASAAEGGDASRPQRYSIVAPTYNEAENVPLLVALVHEVCSAAGLDYEIVIVDDASPDGTADVRMMMGSRWEVVRALQAAYGPDRLLLAPRSRKLGLGSAYAHGLRRASGGWVILMDADLSHHPKYIPAMVARQAETGADVVYGSRYLPGGGVAGWDAARKLTSRGANVLARTLLGLAASDLTGAYRLYRRDMLAALLPQCACTGYAFQMEMMARAAASGARMAEVPIVFVDRLYGTSKLGAHEFAQFLVGLVRLLLQL</sequence>
<dbReference type="KEGG" id="mng:MNEG_1398"/>
<evidence type="ECO:0000259" key="5">
    <source>
        <dbReference type="Pfam" id="PF00535"/>
    </source>
</evidence>
<protein>
    <recommendedName>
        <fullName evidence="4">Dolichol-phosphate mannosyltransferase subunit 1</fullName>
        <ecNumber evidence="4">2.4.1.83</ecNumber>
    </recommendedName>
</protein>
<feature type="domain" description="Glycosyltransferase 2-like" evidence="5">
    <location>
        <begin position="24"/>
        <end position="203"/>
    </location>
</feature>
<evidence type="ECO:0000256" key="1">
    <source>
        <dbReference type="ARBA" id="ARBA00006739"/>
    </source>
</evidence>
<evidence type="ECO:0000313" key="7">
    <source>
        <dbReference type="Proteomes" id="UP000054498"/>
    </source>
</evidence>
<dbReference type="GO" id="GO:0004582">
    <property type="term" value="F:dolichyl-phosphate beta-D-mannosyltransferase activity"/>
    <property type="evidence" value="ECO:0007669"/>
    <property type="project" value="UniProtKB-UniRule"/>
</dbReference>
<comment type="catalytic activity">
    <reaction evidence="4">
        <text>a di-trans,poly-cis-dolichyl phosphate + GDP-alpha-D-mannose = a di-trans,poly-cis-dolichyl beta-D-mannosyl phosphate + GDP</text>
        <dbReference type="Rhea" id="RHEA:21184"/>
        <dbReference type="Rhea" id="RHEA-COMP:19498"/>
        <dbReference type="Rhea" id="RHEA-COMP:19501"/>
        <dbReference type="ChEBI" id="CHEBI:57527"/>
        <dbReference type="ChEBI" id="CHEBI:57683"/>
        <dbReference type="ChEBI" id="CHEBI:58189"/>
        <dbReference type="ChEBI" id="CHEBI:58211"/>
    </reaction>
</comment>
<dbReference type="PANTHER" id="PTHR43398">
    <property type="entry name" value="DOLICHOL-PHOSPHATE MANNOSYLTRANSFERASE SUBUNIT 1"/>
    <property type="match status" value="1"/>
</dbReference>
<keyword evidence="3 4" id="KW-0808">Transferase</keyword>
<dbReference type="Pfam" id="PF00535">
    <property type="entry name" value="Glycos_transf_2"/>
    <property type="match status" value="1"/>
</dbReference>
<dbReference type="Gene3D" id="3.90.550.10">
    <property type="entry name" value="Spore Coat Polysaccharide Biosynthesis Protein SpsA, Chain A"/>
    <property type="match status" value="1"/>
</dbReference>
<dbReference type="GO" id="GO:0005789">
    <property type="term" value="C:endoplasmic reticulum membrane"/>
    <property type="evidence" value="ECO:0007669"/>
    <property type="project" value="TreeGrafter"/>
</dbReference>
<dbReference type="InterPro" id="IPR029044">
    <property type="entry name" value="Nucleotide-diphossugar_trans"/>
</dbReference>